<feature type="domain" description="MIP18 family-like" evidence="1">
    <location>
        <begin position="3"/>
        <end position="73"/>
    </location>
</feature>
<dbReference type="Gene3D" id="3.30.300.130">
    <property type="entry name" value="Fe-S cluster assembly (FSCA)"/>
    <property type="match status" value="1"/>
</dbReference>
<protein>
    <submittedName>
        <fullName evidence="2">Hydroxylase</fullName>
    </submittedName>
</protein>
<dbReference type="SUPFAM" id="SSF117916">
    <property type="entry name" value="Fe-S cluster assembly (FSCA) domain-like"/>
    <property type="match status" value="1"/>
</dbReference>
<proteinExistence type="predicted"/>
<dbReference type="InterPro" id="IPR002744">
    <property type="entry name" value="MIP18-like"/>
</dbReference>
<dbReference type="Pfam" id="PF01883">
    <property type="entry name" value="FeS_assembly_P"/>
    <property type="match status" value="1"/>
</dbReference>
<dbReference type="EMBL" id="QFFJ01000001">
    <property type="protein sequence ID" value="RBL94096.1"/>
    <property type="molecule type" value="Genomic_DNA"/>
</dbReference>
<sequence>MLVNALDKVIDPELNISIIDLGLVYDLRVDVRAKRIDVDMTLSSPACPMAAMLTGHVKIAANGALPGFDTTVHLVWEPKWNADHISEAGRSILGW</sequence>
<dbReference type="InterPro" id="IPR034904">
    <property type="entry name" value="FSCA_dom_sf"/>
</dbReference>
<evidence type="ECO:0000259" key="1">
    <source>
        <dbReference type="Pfam" id="PF01883"/>
    </source>
</evidence>
<evidence type="ECO:0000313" key="2">
    <source>
        <dbReference type="EMBL" id="RBL94096.1"/>
    </source>
</evidence>
<reference evidence="2 3" key="1">
    <citation type="submission" date="2018-05" db="EMBL/GenBank/DDBJ databases">
        <title>Chitinophaga sp. K3CV102501T nov., isolated from isolated from a monsoon evergreen broad-leaved forest soil.</title>
        <authorList>
            <person name="Lv Y."/>
        </authorList>
    </citation>
    <scope>NUCLEOTIDE SEQUENCE [LARGE SCALE GENOMIC DNA]</scope>
    <source>
        <strain evidence="2 3">GDMCC 1.1325</strain>
    </source>
</reference>
<name>A0A365Y693_9BACT</name>
<keyword evidence="3" id="KW-1185">Reference proteome</keyword>
<dbReference type="OrthoDB" id="9805360at2"/>
<organism evidence="2 3">
    <name type="scientific">Chitinophaga flava</name>
    <dbReference type="NCBI Taxonomy" id="2259036"/>
    <lineage>
        <taxon>Bacteria</taxon>
        <taxon>Pseudomonadati</taxon>
        <taxon>Bacteroidota</taxon>
        <taxon>Chitinophagia</taxon>
        <taxon>Chitinophagales</taxon>
        <taxon>Chitinophagaceae</taxon>
        <taxon>Chitinophaga</taxon>
    </lineage>
</organism>
<dbReference type="Proteomes" id="UP000253410">
    <property type="component" value="Unassembled WGS sequence"/>
</dbReference>
<dbReference type="InterPro" id="IPR052339">
    <property type="entry name" value="Fe-S_Maturation_MIP18"/>
</dbReference>
<dbReference type="PANTHER" id="PTHR42831">
    <property type="entry name" value="FE-S PROTEIN MATURATION AUXILIARY FACTOR YITW"/>
    <property type="match status" value="1"/>
</dbReference>
<gene>
    <name evidence="2" type="ORF">DF182_03535</name>
</gene>
<evidence type="ECO:0000313" key="3">
    <source>
        <dbReference type="Proteomes" id="UP000253410"/>
    </source>
</evidence>
<comment type="caution">
    <text evidence="2">The sequence shown here is derived from an EMBL/GenBank/DDBJ whole genome shotgun (WGS) entry which is preliminary data.</text>
</comment>
<dbReference type="PANTHER" id="PTHR42831:SF1">
    <property type="entry name" value="FE-S PROTEIN MATURATION AUXILIARY FACTOR YITW"/>
    <property type="match status" value="1"/>
</dbReference>
<accession>A0A365Y693</accession>
<dbReference type="AlphaFoldDB" id="A0A365Y693"/>